<dbReference type="EMBL" id="CACRTU010000044">
    <property type="protein sequence ID" value="VYU71399.1"/>
    <property type="molecule type" value="Genomic_DNA"/>
</dbReference>
<dbReference type="Gene3D" id="3.40.50.1820">
    <property type="entry name" value="alpha/beta hydrolase"/>
    <property type="match status" value="1"/>
</dbReference>
<accession>A0A6N3H699</accession>
<feature type="domain" description="BD-FAE-like" evidence="3">
    <location>
        <begin position="154"/>
        <end position="276"/>
    </location>
</feature>
<dbReference type="NCBIfam" id="NF041556">
    <property type="entry name" value="tannase_B"/>
    <property type="match status" value="1"/>
</dbReference>
<dbReference type="InterPro" id="IPR029058">
    <property type="entry name" value="AB_hydrolase_fold"/>
</dbReference>
<evidence type="ECO:0000313" key="4">
    <source>
        <dbReference type="EMBL" id="VYU71399.1"/>
    </source>
</evidence>
<dbReference type="SUPFAM" id="SSF53474">
    <property type="entry name" value="alpha/beta-Hydrolases"/>
    <property type="match status" value="1"/>
</dbReference>
<dbReference type="RefSeq" id="WP_156737183.1">
    <property type="nucleotide sequence ID" value="NZ_CACRTU010000044.1"/>
</dbReference>
<reference evidence="4" key="1">
    <citation type="submission" date="2019-11" db="EMBL/GenBank/DDBJ databases">
        <authorList>
            <person name="Feng L."/>
        </authorList>
    </citation>
    <scope>NUCLEOTIDE SEQUENCE</scope>
    <source>
        <strain evidence="4">CButyricumLFYP62</strain>
    </source>
</reference>
<evidence type="ECO:0000256" key="1">
    <source>
        <dbReference type="SAM" id="MobiDB-lite"/>
    </source>
</evidence>
<protein>
    <submittedName>
        <fullName evidence="4">Prolyl oligopeptidase family protein</fullName>
    </submittedName>
</protein>
<dbReference type="AlphaFoldDB" id="A0A6N3H699"/>
<dbReference type="InterPro" id="IPR049492">
    <property type="entry name" value="BD-FAE-like_dom"/>
</dbReference>
<dbReference type="Pfam" id="PF20434">
    <property type="entry name" value="BD-FAE"/>
    <property type="match status" value="1"/>
</dbReference>
<feature type="signal peptide" evidence="2">
    <location>
        <begin position="1"/>
        <end position="20"/>
    </location>
</feature>
<proteinExistence type="predicted"/>
<feature type="chain" id="PRO_5039323512" evidence="2">
    <location>
        <begin position="21"/>
        <end position="528"/>
    </location>
</feature>
<name>A0A6N3H699_CLOBU</name>
<evidence type="ECO:0000256" key="2">
    <source>
        <dbReference type="SAM" id="SignalP"/>
    </source>
</evidence>
<sequence>MKIKMITKLIAGSLVIFSVAGCSNSKNLTSGSSNKGEVVENKNTALSFNKDNYTTQSFTVNGEEVTFRAYENVVYVENPIDEKYQSMNIYIPEEYFNGESIGNFTAENAPIFFPNTIGGYMPSEAGTPSMKGAIDGEASRMGMTSNGDSKEESPNSLLMALSKGYVVASPSTRGRTSESEDGTNTGKSPAGIVDLKAAIRYLHYNDEAMPGTADKIISNGTSAGGAMSALLGATGNNGDYEAYLKELGAADASDAIYAVSSYCPITNLDNADMGYEWLFNGLNDYEKMNISKDENGNIKREKQSLTQTEDQIKYSNELKAAFPDYINSLNLKDENGNSLILDENGNGTFKDYVKSYVVKSAQTAIDSGKDLSDITWITISNGTVTDVDFDGYVSYLSRSKAAPAFDNVDLNNPNPENNLFGTETVDNQHFTKFSLDNDTSGGTMADEQLTTMMNPMNYIGTQGTDMAKYWRIRHGVKDSDTAISTPTILALKLESNGAIVDFAVPWGQGHGGDYDLDELFAWMDSISE</sequence>
<keyword evidence="2" id="KW-0732">Signal</keyword>
<organism evidence="4">
    <name type="scientific">Clostridium butyricum</name>
    <dbReference type="NCBI Taxonomy" id="1492"/>
    <lineage>
        <taxon>Bacteria</taxon>
        <taxon>Bacillati</taxon>
        <taxon>Bacillota</taxon>
        <taxon>Clostridia</taxon>
        <taxon>Eubacteriales</taxon>
        <taxon>Clostridiaceae</taxon>
        <taxon>Clostridium</taxon>
    </lineage>
</organism>
<feature type="region of interest" description="Disordered" evidence="1">
    <location>
        <begin position="169"/>
        <end position="189"/>
    </location>
</feature>
<gene>
    <name evidence="4" type="ORF">CBLFYP62_03506</name>
</gene>
<dbReference type="InterPro" id="IPR048124">
    <property type="entry name" value="Tannase_B"/>
</dbReference>
<dbReference type="PROSITE" id="PS51257">
    <property type="entry name" value="PROKAR_LIPOPROTEIN"/>
    <property type="match status" value="1"/>
</dbReference>
<evidence type="ECO:0000259" key="3">
    <source>
        <dbReference type="Pfam" id="PF20434"/>
    </source>
</evidence>